<dbReference type="EMBL" id="ML742204">
    <property type="protein sequence ID" value="KAE8147497.1"/>
    <property type="molecule type" value="Genomic_DNA"/>
</dbReference>
<keyword evidence="3" id="KW-1185">Reference proteome</keyword>
<evidence type="ECO:0000313" key="2">
    <source>
        <dbReference type="EMBL" id="KAE8147497.1"/>
    </source>
</evidence>
<dbReference type="Proteomes" id="UP000325780">
    <property type="component" value="Unassembled WGS sequence"/>
</dbReference>
<dbReference type="InterPro" id="IPR056632">
    <property type="entry name" value="DUF7730"/>
</dbReference>
<organism evidence="2 3">
    <name type="scientific">Aspergillus avenaceus</name>
    <dbReference type="NCBI Taxonomy" id="36643"/>
    <lineage>
        <taxon>Eukaryota</taxon>
        <taxon>Fungi</taxon>
        <taxon>Dikarya</taxon>
        <taxon>Ascomycota</taxon>
        <taxon>Pezizomycotina</taxon>
        <taxon>Eurotiomycetes</taxon>
        <taxon>Eurotiomycetidae</taxon>
        <taxon>Eurotiales</taxon>
        <taxon>Aspergillaceae</taxon>
        <taxon>Aspergillus</taxon>
        <taxon>Aspergillus subgen. Circumdati</taxon>
    </lineage>
</organism>
<dbReference type="OrthoDB" id="62952at2759"/>
<gene>
    <name evidence="2" type="ORF">BDV25DRAFT_142670</name>
</gene>
<name>A0A5N6TMF3_ASPAV</name>
<accession>A0A5N6TMF3</accession>
<dbReference type="AlphaFoldDB" id="A0A5N6TMF3"/>
<feature type="domain" description="DUF7730" evidence="1">
    <location>
        <begin position="38"/>
        <end position="195"/>
    </location>
</feature>
<dbReference type="Pfam" id="PF24864">
    <property type="entry name" value="DUF7730"/>
    <property type="match status" value="1"/>
</dbReference>
<reference evidence="2 3" key="1">
    <citation type="submission" date="2019-04" db="EMBL/GenBank/DDBJ databases">
        <title>Friends and foes A comparative genomics study of 23 Aspergillus species from section Flavi.</title>
        <authorList>
            <consortium name="DOE Joint Genome Institute"/>
            <person name="Kjaerbolling I."/>
            <person name="Vesth T."/>
            <person name="Frisvad J.C."/>
            <person name="Nybo J.L."/>
            <person name="Theobald S."/>
            <person name="Kildgaard S."/>
            <person name="Isbrandt T."/>
            <person name="Kuo A."/>
            <person name="Sato A."/>
            <person name="Lyhne E.K."/>
            <person name="Kogle M.E."/>
            <person name="Wiebenga A."/>
            <person name="Kun R.S."/>
            <person name="Lubbers R.J."/>
            <person name="Makela M.R."/>
            <person name="Barry K."/>
            <person name="Chovatia M."/>
            <person name="Clum A."/>
            <person name="Daum C."/>
            <person name="Haridas S."/>
            <person name="He G."/>
            <person name="LaButti K."/>
            <person name="Lipzen A."/>
            <person name="Mondo S."/>
            <person name="Riley R."/>
            <person name="Salamov A."/>
            <person name="Simmons B.A."/>
            <person name="Magnuson J.K."/>
            <person name="Henrissat B."/>
            <person name="Mortensen U.H."/>
            <person name="Larsen T.O."/>
            <person name="Devries R.P."/>
            <person name="Grigoriev I.V."/>
            <person name="Machida M."/>
            <person name="Baker S.E."/>
            <person name="Andersen M.R."/>
        </authorList>
    </citation>
    <scope>NUCLEOTIDE SEQUENCE [LARGE SCALE GENOMIC DNA]</scope>
    <source>
        <strain evidence="2 3">IBT 18842</strain>
    </source>
</reference>
<dbReference type="PANTHER" id="PTHR38790">
    <property type="entry name" value="2EXR DOMAIN-CONTAINING PROTEIN-RELATED"/>
    <property type="match status" value="1"/>
</dbReference>
<evidence type="ECO:0000259" key="1">
    <source>
        <dbReference type="Pfam" id="PF24864"/>
    </source>
</evidence>
<evidence type="ECO:0000313" key="3">
    <source>
        <dbReference type="Proteomes" id="UP000325780"/>
    </source>
</evidence>
<sequence>MRNKLIICEDKIRHKAIPAILKVFRPKPVLSEPQYKRTSLLELPSEVRLLIYLFIFETSCDHILVKVDRNKRVSRSQIDEDGQDIKPPPGLSYSRTPSVPLSASLLQTNQKIYHEALPILYARVIFSASSNPTSLMYFTDRMSEFARNNIRQIQLYPVPLLSECFIRERDLLSWNVICAAVAELPGLRRLIISYPRPESLEQSTVEFHRSHYAKWLKLVQAEKSLVFDEFEEGSGDMERYRERFRKIMEYTDDMSEN</sequence>
<protein>
    <recommendedName>
        <fullName evidence="1">DUF7730 domain-containing protein</fullName>
    </recommendedName>
</protein>
<dbReference type="PANTHER" id="PTHR38790:SF8">
    <property type="entry name" value="F-BOX DOMAIN-CONTAINING PROTEIN"/>
    <property type="match status" value="1"/>
</dbReference>
<proteinExistence type="predicted"/>